<dbReference type="EMBL" id="JBHDLN010000025">
    <property type="protein sequence ID" value="MFB0846814.1"/>
    <property type="molecule type" value="Genomic_DNA"/>
</dbReference>
<accession>A0ABV4VAY0</accession>
<dbReference type="PROSITE" id="PS50977">
    <property type="entry name" value="HTH_TETR_2"/>
    <property type="match status" value="1"/>
</dbReference>
<reference evidence="4 5" key="1">
    <citation type="submission" date="2024-09" db="EMBL/GenBank/DDBJ databases">
        <authorList>
            <person name="Makale K.P.P."/>
            <person name="Makhzoum A."/>
            <person name="Rantong G."/>
            <person name="Rahube T.O."/>
        </authorList>
    </citation>
    <scope>NUCLEOTIDE SEQUENCE [LARGE SCALE GENOMIC DNA]</scope>
    <source>
        <strain evidence="4 5">KM_D13</strain>
    </source>
</reference>
<dbReference type="PROSITE" id="PS01081">
    <property type="entry name" value="HTH_TETR_1"/>
    <property type="match status" value="1"/>
</dbReference>
<sequence length="210" mass="23522">MARITKDPEVRRNELLDAAVQLFGDKGVERTSVSDIVKQVGVAQGTFYYYFKTKDDVIFALIERSLSEQMEYVNSVAGQPGVDADLKLVGALLERPAVLPNYRDFLQVLHHESNAMIHQRFVSRKISEMVPPIAQILEQGVKEGIFQVEHPAETAEFMLTAILFMFDPGFFDRTEEEIRTKAGAIVGIMGKLLGAELPSPDQARSIFSLF</sequence>
<dbReference type="InterPro" id="IPR001647">
    <property type="entry name" value="HTH_TetR"/>
</dbReference>
<organism evidence="4 5">
    <name type="scientific">Paenibacillus oleatilyticus</name>
    <dbReference type="NCBI Taxonomy" id="2594886"/>
    <lineage>
        <taxon>Bacteria</taxon>
        <taxon>Bacillati</taxon>
        <taxon>Bacillota</taxon>
        <taxon>Bacilli</taxon>
        <taxon>Bacillales</taxon>
        <taxon>Paenibacillaceae</taxon>
        <taxon>Paenibacillus</taxon>
    </lineage>
</organism>
<evidence type="ECO:0000256" key="2">
    <source>
        <dbReference type="PROSITE-ProRule" id="PRU00335"/>
    </source>
</evidence>
<dbReference type="Gene3D" id="1.10.357.10">
    <property type="entry name" value="Tetracycline Repressor, domain 2"/>
    <property type="match status" value="1"/>
</dbReference>
<dbReference type="Proteomes" id="UP001575622">
    <property type="component" value="Unassembled WGS sequence"/>
</dbReference>
<evidence type="ECO:0000256" key="1">
    <source>
        <dbReference type="ARBA" id="ARBA00023125"/>
    </source>
</evidence>
<gene>
    <name evidence="4" type="ORF">ACEU3E_31980</name>
</gene>
<dbReference type="Pfam" id="PF21303">
    <property type="entry name" value="TetR_C_39"/>
    <property type="match status" value="1"/>
</dbReference>
<dbReference type="InterPro" id="IPR023772">
    <property type="entry name" value="DNA-bd_HTH_TetR-type_CS"/>
</dbReference>
<name>A0ABV4VAY0_9BACL</name>
<dbReference type="InterPro" id="IPR049149">
    <property type="entry name" value="TetR/AcrR_C"/>
</dbReference>
<keyword evidence="1 2" id="KW-0238">DNA-binding</keyword>
<dbReference type="PANTHER" id="PTHR43479:SF11">
    <property type="entry name" value="ACREF_ENVCD OPERON REPRESSOR-RELATED"/>
    <property type="match status" value="1"/>
</dbReference>
<proteinExistence type="predicted"/>
<evidence type="ECO:0000313" key="4">
    <source>
        <dbReference type="EMBL" id="MFB0846814.1"/>
    </source>
</evidence>
<evidence type="ECO:0000313" key="5">
    <source>
        <dbReference type="Proteomes" id="UP001575622"/>
    </source>
</evidence>
<dbReference type="Pfam" id="PF00440">
    <property type="entry name" value="TetR_N"/>
    <property type="match status" value="1"/>
</dbReference>
<dbReference type="InterPro" id="IPR050624">
    <property type="entry name" value="HTH-type_Tx_Regulator"/>
</dbReference>
<dbReference type="InterPro" id="IPR036271">
    <property type="entry name" value="Tet_transcr_reg_TetR-rel_C_sf"/>
</dbReference>
<protein>
    <submittedName>
        <fullName evidence="4">TetR/AcrR family transcriptional regulator</fullName>
    </submittedName>
</protein>
<dbReference type="PRINTS" id="PR00455">
    <property type="entry name" value="HTHTETR"/>
</dbReference>
<keyword evidence="5" id="KW-1185">Reference proteome</keyword>
<feature type="DNA-binding region" description="H-T-H motif" evidence="2">
    <location>
        <begin position="32"/>
        <end position="51"/>
    </location>
</feature>
<dbReference type="InterPro" id="IPR009057">
    <property type="entry name" value="Homeodomain-like_sf"/>
</dbReference>
<dbReference type="SUPFAM" id="SSF48498">
    <property type="entry name" value="Tetracyclin repressor-like, C-terminal domain"/>
    <property type="match status" value="1"/>
</dbReference>
<dbReference type="SUPFAM" id="SSF46689">
    <property type="entry name" value="Homeodomain-like"/>
    <property type="match status" value="1"/>
</dbReference>
<feature type="domain" description="HTH tetR-type" evidence="3">
    <location>
        <begin position="9"/>
        <end position="69"/>
    </location>
</feature>
<comment type="caution">
    <text evidence="4">The sequence shown here is derived from an EMBL/GenBank/DDBJ whole genome shotgun (WGS) entry which is preliminary data.</text>
</comment>
<evidence type="ECO:0000259" key="3">
    <source>
        <dbReference type="PROSITE" id="PS50977"/>
    </source>
</evidence>
<dbReference type="RefSeq" id="WP_373956734.1">
    <property type="nucleotide sequence ID" value="NZ_JBHDLN010000025.1"/>
</dbReference>
<dbReference type="PANTHER" id="PTHR43479">
    <property type="entry name" value="ACREF/ENVCD OPERON REPRESSOR-RELATED"/>
    <property type="match status" value="1"/>
</dbReference>